<evidence type="ECO:0008006" key="3">
    <source>
        <dbReference type="Google" id="ProtNLM"/>
    </source>
</evidence>
<keyword evidence="2" id="KW-1185">Reference proteome</keyword>
<comment type="caution">
    <text evidence="1">The sequence shown here is derived from an EMBL/GenBank/DDBJ whole genome shotgun (WGS) entry which is preliminary data.</text>
</comment>
<reference evidence="2" key="1">
    <citation type="journal article" date="2019" name="Int. J. Syst. Evol. Microbiol.">
        <title>The Global Catalogue of Microorganisms (GCM) 10K type strain sequencing project: providing services to taxonomists for standard genome sequencing and annotation.</title>
        <authorList>
            <consortium name="The Broad Institute Genomics Platform"/>
            <consortium name="The Broad Institute Genome Sequencing Center for Infectious Disease"/>
            <person name="Wu L."/>
            <person name="Ma J."/>
        </authorList>
    </citation>
    <scope>NUCLEOTIDE SEQUENCE [LARGE SCALE GENOMIC DNA]</scope>
    <source>
        <strain evidence="2">CGMCC 4.7241</strain>
    </source>
</reference>
<dbReference type="Proteomes" id="UP001595699">
    <property type="component" value="Unassembled WGS sequence"/>
</dbReference>
<proteinExistence type="predicted"/>
<evidence type="ECO:0000313" key="2">
    <source>
        <dbReference type="Proteomes" id="UP001595699"/>
    </source>
</evidence>
<dbReference type="InterPro" id="IPR036513">
    <property type="entry name" value="STAS_dom_sf"/>
</dbReference>
<protein>
    <recommendedName>
        <fullName evidence="3">STAS domain-containing protein</fullName>
    </recommendedName>
</protein>
<dbReference type="RefSeq" id="WP_205122751.1">
    <property type="nucleotide sequence ID" value="NZ_JAFBCM010000001.1"/>
</dbReference>
<gene>
    <name evidence="1" type="ORF">ACFOUW_18065</name>
</gene>
<name>A0ABV7YD80_9ACTN</name>
<accession>A0ABV7YD80</accession>
<dbReference type="EMBL" id="JBHRZH010000016">
    <property type="protein sequence ID" value="MFC3762754.1"/>
    <property type="molecule type" value="Genomic_DNA"/>
</dbReference>
<dbReference type="Gene3D" id="3.30.750.24">
    <property type="entry name" value="STAS domain"/>
    <property type="match status" value="1"/>
</dbReference>
<evidence type="ECO:0000313" key="1">
    <source>
        <dbReference type="EMBL" id="MFC3762754.1"/>
    </source>
</evidence>
<organism evidence="1 2">
    <name type="scientific">Tenggerimyces flavus</name>
    <dbReference type="NCBI Taxonomy" id="1708749"/>
    <lineage>
        <taxon>Bacteria</taxon>
        <taxon>Bacillati</taxon>
        <taxon>Actinomycetota</taxon>
        <taxon>Actinomycetes</taxon>
        <taxon>Propionibacteriales</taxon>
        <taxon>Nocardioidaceae</taxon>
        <taxon>Tenggerimyces</taxon>
    </lineage>
</organism>
<sequence>MGQVEVVDRGSREIVVFLRGDITSGMAAQLSAALDQVGLLERVDDLHRAVVDTREVTAFGRAGVDFLRRLEARGKAEDYEVALSMTSQPVLRALEDAHWPHATGQVV</sequence>